<dbReference type="Gene3D" id="3.40.1550.10">
    <property type="entry name" value="CheC-like"/>
    <property type="match status" value="1"/>
</dbReference>
<dbReference type="Pfam" id="PF04509">
    <property type="entry name" value="CheC"/>
    <property type="match status" value="2"/>
</dbReference>
<dbReference type="AlphaFoldDB" id="A0A9E7BWA1"/>
<protein>
    <submittedName>
        <fullName evidence="4">CheY-P phosphatase CheC</fullName>
        <ecNumber evidence="4">3.-.-.-</ecNumber>
    </submittedName>
</protein>
<dbReference type="InterPro" id="IPR028976">
    <property type="entry name" value="CheC-like_sf"/>
</dbReference>
<organism evidence="4 5">
    <name type="scientific">Capillimicrobium parvum</name>
    <dbReference type="NCBI Taxonomy" id="2884022"/>
    <lineage>
        <taxon>Bacteria</taxon>
        <taxon>Bacillati</taxon>
        <taxon>Actinomycetota</taxon>
        <taxon>Thermoleophilia</taxon>
        <taxon>Solirubrobacterales</taxon>
        <taxon>Capillimicrobiaceae</taxon>
        <taxon>Capillimicrobium</taxon>
    </lineage>
</organism>
<dbReference type="InterPro" id="IPR050992">
    <property type="entry name" value="CheZ_family_phosphatases"/>
</dbReference>
<evidence type="ECO:0000313" key="5">
    <source>
        <dbReference type="Proteomes" id="UP001162834"/>
    </source>
</evidence>
<dbReference type="RefSeq" id="WP_259313429.1">
    <property type="nucleotide sequence ID" value="NZ_CP087164.1"/>
</dbReference>
<dbReference type="GO" id="GO:0016787">
    <property type="term" value="F:hydrolase activity"/>
    <property type="evidence" value="ECO:0007669"/>
    <property type="project" value="UniProtKB-KW"/>
</dbReference>
<dbReference type="InterPro" id="IPR007597">
    <property type="entry name" value="CheC"/>
</dbReference>
<proteinExistence type="predicted"/>
<dbReference type="PANTHER" id="PTHR43693">
    <property type="entry name" value="PROTEIN PHOSPHATASE CHEZ"/>
    <property type="match status" value="1"/>
</dbReference>
<dbReference type="EMBL" id="CP087164">
    <property type="protein sequence ID" value="UGS33735.1"/>
    <property type="molecule type" value="Genomic_DNA"/>
</dbReference>
<keyword evidence="2 4" id="KW-0378">Hydrolase</keyword>
<reference evidence="4" key="1">
    <citation type="journal article" date="2022" name="Int. J. Syst. Evol. Microbiol.">
        <title>Pseudomonas aegrilactucae sp. nov. and Pseudomonas morbosilactucae sp. nov., pathogens causing bacterial rot of lettuce in Japan.</title>
        <authorList>
            <person name="Sawada H."/>
            <person name="Fujikawa T."/>
            <person name="Satou M."/>
        </authorList>
    </citation>
    <scope>NUCLEOTIDE SEQUENCE</scope>
    <source>
        <strain evidence="4">0166_1</strain>
    </source>
</reference>
<evidence type="ECO:0000313" key="4">
    <source>
        <dbReference type="EMBL" id="UGS33735.1"/>
    </source>
</evidence>
<sequence length="198" mass="20265">MTSPPQYTDMQLDALRELANIGSGNAGTALSGMLGQPVDINVPAAAALPLADAVEAAGEPATLATGVVLPIFGDLDATVLLLFPPDDEATLCSLLGVEPGTEDGRSALGEIGNILGCSYVNSLAAMTGLELEPRPPETVADMVGAILATVLATQADQTNLALLMDSRLIVEGQQCELTFLMLPSHDGIGELLTRLGLG</sequence>
<keyword evidence="5" id="KW-1185">Reference proteome</keyword>
<dbReference type="PANTHER" id="PTHR43693:SF1">
    <property type="entry name" value="PROTEIN PHOSPHATASE CHEZ"/>
    <property type="match status" value="1"/>
</dbReference>
<dbReference type="EC" id="3.-.-.-" evidence="4"/>
<dbReference type="CDD" id="cd17909">
    <property type="entry name" value="CheC_ClassI"/>
    <property type="match status" value="1"/>
</dbReference>
<keyword evidence="1" id="KW-0145">Chemotaxis</keyword>
<feature type="domain" description="CheC-like protein" evidence="3">
    <location>
        <begin position="105"/>
        <end position="139"/>
    </location>
</feature>
<name>A0A9E7BWA1_9ACTN</name>
<evidence type="ECO:0000256" key="2">
    <source>
        <dbReference type="ARBA" id="ARBA00022801"/>
    </source>
</evidence>
<evidence type="ECO:0000259" key="3">
    <source>
        <dbReference type="Pfam" id="PF04509"/>
    </source>
</evidence>
<dbReference type="GO" id="GO:0006935">
    <property type="term" value="P:chemotaxis"/>
    <property type="evidence" value="ECO:0007669"/>
    <property type="project" value="UniProtKB-KW"/>
</dbReference>
<feature type="domain" description="CheC-like protein" evidence="3">
    <location>
        <begin position="10"/>
        <end position="44"/>
    </location>
</feature>
<dbReference type="KEGG" id="sbae:DSM104329_00100"/>
<gene>
    <name evidence="4" type="primary">cheC</name>
    <name evidence="4" type="ORF">DSM104329_00100</name>
</gene>
<dbReference type="SUPFAM" id="SSF103039">
    <property type="entry name" value="CheC-like"/>
    <property type="match status" value="1"/>
</dbReference>
<dbReference type="Proteomes" id="UP001162834">
    <property type="component" value="Chromosome"/>
</dbReference>
<evidence type="ECO:0000256" key="1">
    <source>
        <dbReference type="ARBA" id="ARBA00022500"/>
    </source>
</evidence>
<accession>A0A9E7BWA1</accession>